<protein>
    <submittedName>
        <fullName evidence="1">Uncharacterized protein</fullName>
    </submittedName>
</protein>
<evidence type="ECO:0000313" key="2">
    <source>
        <dbReference type="Proteomes" id="UP000663879"/>
    </source>
</evidence>
<sequence>MEVEAKKPKILVEKIEILDESTGQIILKEQARLVYTSCKSDNDSENDQINRDSILIEGFDDTTTLNLSSKSNNLDNLNKNEFDSDLEYFFWAS</sequence>
<dbReference type="EMBL" id="CAJNOC010004838">
    <property type="protein sequence ID" value="CAF1034995.1"/>
    <property type="molecule type" value="Genomic_DNA"/>
</dbReference>
<evidence type="ECO:0000313" key="1">
    <source>
        <dbReference type="EMBL" id="CAF1034995.1"/>
    </source>
</evidence>
<dbReference type="Proteomes" id="UP000663879">
    <property type="component" value="Unassembled WGS sequence"/>
</dbReference>
<reference evidence="1" key="1">
    <citation type="submission" date="2021-02" db="EMBL/GenBank/DDBJ databases">
        <authorList>
            <person name="Nowell W R."/>
        </authorList>
    </citation>
    <scope>NUCLEOTIDE SEQUENCE</scope>
    <source>
        <strain evidence="1">Ploen Becks lab</strain>
    </source>
</reference>
<name>A0A814JFU5_9BILA</name>
<comment type="caution">
    <text evidence="1">The sequence shown here is derived from an EMBL/GenBank/DDBJ whole genome shotgun (WGS) entry which is preliminary data.</text>
</comment>
<dbReference type="AlphaFoldDB" id="A0A814JFU5"/>
<organism evidence="1 2">
    <name type="scientific">Brachionus calyciflorus</name>
    <dbReference type="NCBI Taxonomy" id="104777"/>
    <lineage>
        <taxon>Eukaryota</taxon>
        <taxon>Metazoa</taxon>
        <taxon>Spiralia</taxon>
        <taxon>Gnathifera</taxon>
        <taxon>Rotifera</taxon>
        <taxon>Eurotatoria</taxon>
        <taxon>Monogononta</taxon>
        <taxon>Pseudotrocha</taxon>
        <taxon>Ploima</taxon>
        <taxon>Brachionidae</taxon>
        <taxon>Brachionus</taxon>
    </lineage>
</organism>
<accession>A0A814JFU5</accession>
<proteinExistence type="predicted"/>
<keyword evidence="2" id="KW-1185">Reference proteome</keyword>
<gene>
    <name evidence="1" type="ORF">OXX778_LOCUS18062</name>
</gene>